<dbReference type="InterPro" id="IPR002347">
    <property type="entry name" value="SDR_fam"/>
</dbReference>
<comment type="caution">
    <text evidence="9">The sequence shown here is derived from an EMBL/GenBank/DDBJ whole genome shotgun (WGS) entry which is preliminary data.</text>
</comment>
<dbReference type="InterPro" id="IPR036291">
    <property type="entry name" value="NAD(P)-bd_dom_sf"/>
</dbReference>
<dbReference type="PRINTS" id="PR00080">
    <property type="entry name" value="SDRFAMILY"/>
</dbReference>
<reference evidence="9" key="1">
    <citation type="journal article" date="2021" name="J Fungi (Basel)">
        <title>Virulence traits and population genomics of the black yeast Aureobasidium melanogenum.</title>
        <authorList>
            <person name="Cernosa A."/>
            <person name="Sun X."/>
            <person name="Gostincar C."/>
            <person name="Fang C."/>
            <person name="Gunde-Cimerman N."/>
            <person name="Song Z."/>
        </authorList>
    </citation>
    <scope>NUCLEOTIDE SEQUENCE</scope>
    <source>
        <strain evidence="9">EXF-9911</strain>
    </source>
</reference>
<dbReference type="InterPro" id="IPR020904">
    <property type="entry name" value="Sc_DH/Rdtase_CS"/>
</dbReference>
<dbReference type="PANTHER" id="PTHR43008:SF1">
    <property type="entry name" value="NADP-DEPENDENT MANNITOL DEHYDROGENASE-RELATED"/>
    <property type="match status" value="1"/>
</dbReference>
<evidence type="ECO:0000313" key="10">
    <source>
        <dbReference type="Proteomes" id="UP000779574"/>
    </source>
</evidence>
<keyword evidence="8" id="KW-1133">Transmembrane helix</keyword>
<name>A0A9P8J493_AURME</name>
<sequence>MSYEISDPISDSKNKASRSHRPPGTVTVLDLERPTIRQEWWSITNDRWNELRAEAVGENKTKAQTASATLRKLKGKPGCSANVIPEEEVDSQEVSAAFEERVATIEGQFYDLDHTVTGLYQTLEYEFLDVLMDDSGSSVSYSAVNFMNPLSNPTINPSKLPKVYDNRQIRLNTKVDYLPLLCVSSCLCFVSFAALVALTAFRTLEIVSPNSRRRTTYTDQSPHKMSMTLEEAQAPRQPKPVPSGPDNVLEQFNLRDRVVVVTGAAEGIGGAVVDSMAEAGANVALWYRSNDKAIAKAEELAKKHGNKFKAYQIEISDPEKVKELVAKVVEDFGRLDVMVANAGMAISKPILETSVEEYKKQFAVNVDGVFYCAKYAGEQFKKQGKGNLIITSSISAHIVNVPVDQPVYNSTKAAITHLGKSLAREWRDFARVNIVSPGFFNTKMGAGESVINEAYRMTPMGRQGDVREIKALYLYLASDASSYQTGSDTVIDGGYILP</sequence>
<dbReference type="PRINTS" id="PR00081">
    <property type="entry name" value="GDHRDH"/>
</dbReference>
<dbReference type="EMBL" id="JAHFXF010000646">
    <property type="protein sequence ID" value="KAG9684324.1"/>
    <property type="molecule type" value="Genomic_DNA"/>
</dbReference>
<dbReference type="EC" id="1.1.1.138" evidence="5"/>
<feature type="transmembrane region" description="Helical" evidence="8">
    <location>
        <begin position="177"/>
        <end position="201"/>
    </location>
</feature>
<keyword evidence="8" id="KW-0812">Transmembrane</keyword>
<dbReference type="FunFam" id="3.40.50.720:FF:000090">
    <property type="entry name" value="NADP-dependent mannitol dehydrogenase"/>
    <property type="match status" value="1"/>
</dbReference>
<keyword evidence="2" id="KW-0521">NADP</keyword>
<evidence type="ECO:0000256" key="8">
    <source>
        <dbReference type="SAM" id="Phobius"/>
    </source>
</evidence>
<keyword evidence="8" id="KW-0472">Membrane</keyword>
<dbReference type="PROSITE" id="PS00061">
    <property type="entry name" value="ADH_SHORT"/>
    <property type="match status" value="1"/>
</dbReference>
<gene>
    <name evidence="9" type="ORF">KCU76_g12506</name>
</gene>
<proteinExistence type="inferred from homology"/>
<dbReference type="OrthoDB" id="1888931at2759"/>
<evidence type="ECO:0000256" key="1">
    <source>
        <dbReference type="ARBA" id="ARBA00006484"/>
    </source>
</evidence>
<evidence type="ECO:0000256" key="3">
    <source>
        <dbReference type="ARBA" id="ARBA00023002"/>
    </source>
</evidence>
<dbReference type="GO" id="GO:0050664">
    <property type="term" value="F:oxidoreductase activity, acting on NAD(P)H, oxygen as acceptor"/>
    <property type="evidence" value="ECO:0007669"/>
    <property type="project" value="TreeGrafter"/>
</dbReference>
<dbReference type="SUPFAM" id="SSF51735">
    <property type="entry name" value="NAD(P)-binding Rossmann-fold domains"/>
    <property type="match status" value="1"/>
</dbReference>
<comment type="similarity">
    <text evidence="1">Belongs to the short-chain dehydrogenases/reductases (SDR) family.</text>
</comment>
<evidence type="ECO:0000313" key="9">
    <source>
        <dbReference type="EMBL" id="KAG9684324.1"/>
    </source>
</evidence>
<comment type="catalytic activity">
    <reaction evidence="4">
        <text>D-mannitol + NADP(+) = D-fructose + NADPH + H(+)</text>
        <dbReference type="Rhea" id="RHEA:16765"/>
        <dbReference type="ChEBI" id="CHEBI:15378"/>
        <dbReference type="ChEBI" id="CHEBI:16899"/>
        <dbReference type="ChEBI" id="CHEBI:37721"/>
        <dbReference type="ChEBI" id="CHEBI:57783"/>
        <dbReference type="ChEBI" id="CHEBI:58349"/>
        <dbReference type="EC" id="1.1.1.138"/>
    </reaction>
    <physiologicalReaction direction="left-to-right" evidence="4">
        <dbReference type="Rhea" id="RHEA:16766"/>
    </physiologicalReaction>
    <physiologicalReaction direction="right-to-left" evidence="4">
        <dbReference type="Rhea" id="RHEA:16767"/>
    </physiologicalReaction>
</comment>
<feature type="region of interest" description="Disordered" evidence="7">
    <location>
        <begin position="1"/>
        <end position="26"/>
    </location>
</feature>
<evidence type="ECO:0000256" key="7">
    <source>
        <dbReference type="SAM" id="MobiDB-lite"/>
    </source>
</evidence>
<evidence type="ECO:0000256" key="6">
    <source>
        <dbReference type="ARBA" id="ARBA00069279"/>
    </source>
</evidence>
<feature type="non-terminal residue" evidence="9">
    <location>
        <position position="498"/>
    </location>
</feature>
<organism evidence="9 10">
    <name type="scientific">Aureobasidium melanogenum</name>
    <name type="common">Aureobasidium pullulans var. melanogenum</name>
    <dbReference type="NCBI Taxonomy" id="46634"/>
    <lineage>
        <taxon>Eukaryota</taxon>
        <taxon>Fungi</taxon>
        <taxon>Dikarya</taxon>
        <taxon>Ascomycota</taxon>
        <taxon>Pezizomycotina</taxon>
        <taxon>Dothideomycetes</taxon>
        <taxon>Dothideomycetidae</taxon>
        <taxon>Dothideales</taxon>
        <taxon>Saccotheciaceae</taxon>
        <taxon>Aureobasidium</taxon>
    </lineage>
</organism>
<dbReference type="AlphaFoldDB" id="A0A9P8J493"/>
<dbReference type="Gene3D" id="3.40.50.720">
    <property type="entry name" value="NAD(P)-binding Rossmann-like Domain"/>
    <property type="match status" value="1"/>
</dbReference>
<accession>A0A9P8J493</accession>
<dbReference type="GO" id="GO:0019594">
    <property type="term" value="P:mannitol metabolic process"/>
    <property type="evidence" value="ECO:0007669"/>
    <property type="project" value="UniProtKB-ARBA"/>
</dbReference>
<dbReference type="PANTHER" id="PTHR43008">
    <property type="entry name" value="BENZIL REDUCTASE"/>
    <property type="match status" value="1"/>
</dbReference>
<dbReference type="Pfam" id="PF13561">
    <property type="entry name" value="adh_short_C2"/>
    <property type="match status" value="1"/>
</dbReference>
<feature type="region of interest" description="Disordered" evidence="7">
    <location>
        <begin position="212"/>
        <end position="246"/>
    </location>
</feature>
<evidence type="ECO:0000256" key="5">
    <source>
        <dbReference type="ARBA" id="ARBA00066645"/>
    </source>
</evidence>
<protein>
    <recommendedName>
        <fullName evidence="6">NADP-dependent mannitol dehydrogenase</fullName>
        <ecNumber evidence="5">1.1.1.138</ecNumber>
    </recommendedName>
</protein>
<evidence type="ECO:0000256" key="2">
    <source>
        <dbReference type="ARBA" id="ARBA00022857"/>
    </source>
</evidence>
<dbReference type="Proteomes" id="UP000779574">
    <property type="component" value="Unassembled WGS sequence"/>
</dbReference>
<reference evidence="9" key="2">
    <citation type="submission" date="2021-08" db="EMBL/GenBank/DDBJ databases">
        <authorList>
            <person name="Gostincar C."/>
            <person name="Sun X."/>
            <person name="Song Z."/>
            <person name="Gunde-Cimerman N."/>
        </authorList>
    </citation>
    <scope>NUCLEOTIDE SEQUENCE</scope>
    <source>
        <strain evidence="9">EXF-9911</strain>
    </source>
</reference>
<evidence type="ECO:0000256" key="4">
    <source>
        <dbReference type="ARBA" id="ARBA00051683"/>
    </source>
</evidence>
<keyword evidence="3" id="KW-0560">Oxidoreductase</keyword>
<dbReference type="GO" id="GO:0050085">
    <property type="term" value="F:mannitol 2-dehydrogenase (NADP+) activity"/>
    <property type="evidence" value="ECO:0007669"/>
    <property type="project" value="UniProtKB-EC"/>
</dbReference>